<dbReference type="EMBL" id="CDMZ01000195">
    <property type="protein sequence ID" value="CEM08904.1"/>
    <property type="molecule type" value="Genomic_DNA"/>
</dbReference>
<dbReference type="VEuPathDB" id="CryptoDB:Cvel_15737"/>
<dbReference type="PhylomeDB" id="A0A0G4F868"/>
<evidence type="ECO:0000256" key="2">
    <source>
        <dbReference type="ARBA" id="ARBA00023043"/>
    </source>
</evidence>
<accession>A0A0G4F868</accession>
<evidence type="ECO:0000256" key="1">
    <source>
        <dbReference type="ARBA" id="ARBA00022737"/>
    </source>
</evidence>
<feature type="repeat" description="ANK" evidence="3">
    <location>
        <begin position="279"/>
        <end position="311"/>
    </location>
</feature>
<dbReference type="InterPro" id="IPR050745">
    <property type="entry name" value="Multifunctional_regulatory"/>
</dbReference>
<gene>
    <name evidence="4" type="ORF">Cvel_15737</name>
</gene>
<dbReference type="PROSITE" id="PS50088">
    <property type="entry name" value="ANK_REPEAT"/>
    <property type="match status" value="1"/>
</dbReference>
<dbReference type="SUPFAM" id="SSF48403">
    <property type="entry name" value="Ankyrin repeat"/>
    <property type="match status" value="1"/>
</dbReference>
<evidence type="ECO:0000313" key="4">
    <source>
        <dbReference type="EMBL" id="CEM08904.1"/>
    </source>
</evidence>
<organism evidence="4">
    <name type="scientific">Chromera velia CCMP2878</name>
    <dbReference type="NCBI Taxonomy" id="1169474"/>
    <lineage>
        <taxon>Eukaryota</taxon>
        <taxon>Sar</taxon>
        <taxon>Alveolata</taxon>
        <taxon>Colpodellida</taxon>
        <taxon>Chromeraceae</taxon>
        <taxon>Chromera</taxon>
    </lineage>
</organism>
<reference evidence="4" key="1">
    <citation type="submission" date="2014-11" db="EMBL/GenBank/DDBJ databases">
        <authorList>
            <person name="Otto D Thomas"/>
            <person name="Naeem Raeece"/>
        </authorList>
    </citation>
    <scope>NUCLEOTIDE SEQUENCE</scope>
</reference>
<protein>
    <submittedName>
        <fullName evidence="4">Uncharacterized protein</fullName>
    </submittedName>
</protein>
<dbReference type="SMART" id="SM00248">
    <property type="entry name" value="ANK"/>
    <property type="match status" value="6"/>
</dbReference>
<dbReference type="PANTHER" id="PTHR24189">
    <property type="entry name" value="MYOTROPHIN"/>
    <property type="match status" value="1"/>
</dbReference>
<dbReference type="Gene3D" id="1.25.40.20">
    <property type="entry name" value="Ankyrin repeat-containing domain"/>
    <property type="match status" value="1"/>
</dbReference>
<proteinExistence type="predicted"/>
<dbReference type="PANTHER" id="PTHR24189:SF50">
    <property type="entry name" value="ANKYRIN REPEAT AND SOCS BOX PROTEIN 2"/>
    <property type="match status" value="1"/>
</dbReference>
<dbReference type="InterPro" id="IPR002110">
    <property type="entry name" value="Ankyrin_rpt"/>
</dbReference>
<name>A0A0G4F868_9ALVE</name>
<dbReference type="AlphaFoldDB" id="A0A0G4F868"/>
<sequence length="666" mass="72686">MDGCFERDDVKALQQVLALDGVSKRYPFLLRRAVERNPGSVKCVAFLMERGTTPSWFELSDRAPETVTTTQFTEMIKRGIVRVDSWRSSEDTFEIFDPLIEKVIEVGRYDLAQVLLEAGAPVDVGRWHRRIEGFGELGEFRCSRPGTPLLNLVEDLYRDADEEKIHETGLSLLRSLARASKAAGCFDWERPGCAPGQVTALGAACENRDVQVVRILVEEGGRVEGGGEGLRLPFGVFQCPLPVEEAARRFFAPKDAECAAILEELSLLEGVDLNAVRRDGHTPLSLACTLGMEQSVEKLLQLGVSPMKVKRPGRTSKSPMFEALRGRSESIVSLLIRWKADPNEVIVWGGAAYTVLQVAMGACLLAVIPPSKSLAIVLLQNGARCSLSLPPDPACQGAVSLCEVSPLLLACQIKESDAELLSLFCERGGANPNAGAMRTVIGAVHAKKIDAKKGIELLQALADAGGDWNMISQDGHGLLSVVCRRCMPEGVNVCMSKFLLEKGLAVGGGKGKGGRWRVPLVEAAARADFELVSLLLQWGADPNQVGLRDQVGMRVGQRLERQMSPLQVAMEREIASSSEMWDTLRVIGLLREKGGRETGSGEDSLPSGSISCWNSFRGSRLRLLSGCSWLAELISFERARGPLLLEIIREIPLEEAMEPRDVERAF</sequence>
<dbReference type="InterPro" id="IPR036770">
    <property type="entry name" value="Ankyrin_rpt-contain_sf"/>
</dbReference>
<keyword evidence="1" id="KW-0677">Repeat</keyword>
<keyword evidence="2 3" id="KW-0040">ANK repeat</keyword>
<evidence type="ECO:0000256" key="3">
    <source>
        <dbReference type="PROSITE-ProRule" id="PRU00023"/>
    </source>
</evidence>